<sequence length="116" mass="13100">MRDIETYIDQREMKGLRSGLIMIVLVILITLLKLLGAEAFVVESGDIPINNPTSLPHHNAPSHSQPHDDKWFELDLTCFAKWALRCQKARPGPIMEDCLGRCLERCCKNHPVGPKP</sequence>
<accession>A0A2P5FNW9</accession>
<keyword evidence="1" id="KW-1133">Transmembrane helix</keyword>
<comment type="caution">
    <text evidence="2">The sequence shown here is derived from an EMBL/GenBank/DDBJ whole genome shotgun (WGS) entry which is preliminary data.</text>
</comment>
<keyword evidence="1" id="KW-0812">Transmembrane</keyword>
<organism evidence="2 3">
    <name type="scientific">Trema orientale</name>
    <name type="common">Charcoal tree</name>
    <name type="synonym">Celtis orientalis</name>
    <dbReference type="NCBI Taxonomy" id="63057"/>
    <lineage>
        <taxon>Eukaryota</taxon>
        <taxon>Viridiplantae</taxon>
        <taxon>Streptophyta</taxon>
        <taxon>Embryophyta</taxon>
        <taxon>Tracheophyta</taxon>
        <taxon>Spermatophyta</taxon>
        <taxon>Magnoliopsida</taxon>
        <taxon>eudicotyledons</taxon>
        <taxon>Gunneridae</taxon>
        <taxon>Pentapetalae</taxon>
        <taxon>rosids</taxon>
        <taxon>fabids</taxon>
        <taxon>Rosales</taxon>
        <taxon>Cannabaceae</taxon>
        <taxon>Trema</taxon>
    </lineage>
</organism>
<evidence type="ECO:0000313" key="3">
    <source>
        <dbReference type="Proteomes" id="UP000237000"/>
    </source>
</evidence>
<dbReference type="Proteomes" id="UP000237000">
    <property type="component" value="Unassembled WGS sequence"/>
</dbReference>
<keyword evidence="1" id="KW-0472">Membrane</keyword>
<proteinExistence type="predicted"/>
<dbReference type="OrthoDB" id="10309676at2759"/>
<reference evidence="3" key="1">
    <citation type="submission" date="2016-06" db="EMBL/GenBank/DDBJ databases">
        <title>Parallel loss of symbiosis genes in relatives of nitrogen-fixing non-legume Parasponia.</title>
        <authorList>
            <person name="Van Velzen R."/>
            <person name="Holmer R."/>
            <person name="Bu F."/>
            <person name="Rutten L."/>
            <person name="Van Zeijl A."/>
            <person name="Liu W."/>
            <person name="Santuari L."/>
            <person name="Cao Q."/>
            <person name="Sharma T."/>
            <person name="Shen D."/>
            <person name="Roswanjaya Y."/>
            <person name="Wardhani T."/>
            <person name="Kalhor M.S."/>
            <person name="Jansen J."/>
            <person name="Van den Hoogen J."/>
            <person name="Gungor B."/>
            <person name="Hartog M."/>
            <person name="Hontelez J."/>
            <person name="Verver J."/>
            <person name="Yang W.-C."/>
            <person name="Schijlen E."/>
            <person name="Repin R."/>
            <person name="Schilthuizen M."/>
            <person name="Schranz E."/>
            <person name="Heidstra R."/>
            <person name="Miyata K."/>
            <person name="Fedorova E."/>
            <person name="Kohlen W."/>
            <person name="Bisseling T."/>
            <person name="Smit S."/>
            <person name="Geurts R."/>
        </authorList>
    </citation>
    <scope>NUCLEOTIDE SEQUENCE [LARGE SCALE GENOMIC DNA]</scope>
    <source>
        <strain evidence="3">cv. RG33-2</strain>
    </source>
</reference>
<feature type="transmembrane region" description="Helical" evidence="1">
    <location>
        <begin position="20"/>
        <end position="42"/>
    </location>
</feature>
<evidence type="ECO:0000313" key="2">
    <source>
        <dbReference type="EMBL" id="PON99433.1"/>
    </source>
</evidence>
<evidence type="ECO:0000256" key="1">
    <source>
        <dbReference type="SAM" id="Phobius"/>
    </source>
</evidence>
<protein>
    <submittedName>
        <fullName evidence="2">Uncharacterized protein</fullName>
    </submittedName>
</protein>
<dbReference type="EMBL" id="JXTC01000018">
    <property type="protein sequence ID" value="PON99433.1"/>
    <property type="molecule type" value="Genomic_DNA"/>
</dbReference>
<keyword evidence="3" id="KW-1185">Reference proteome</keyword>
<dbReference type="InParanoid" id="A0A2P5FNW9"/>
<name>A0A2P5FNW9_TREOI</name>
<gene>
    <name evidence="2" type="ORF">TorRG33x02_046000</name>
</gene>
<dbReference type="AlphaFoldDB" id="A0A2P5FNW9"/>